<protein>
    <submittedName>
        <fullName evidence="3">Uncharacterized protein</fullName>
    </submittedName>
</protein>
<proteinExistence type="predicted"/>
<comment type="caution">
    <text evidence="3">The sequence shown here is derived from an EMBL/GenBank/DDBJ whole genome shotgun (WGS) entry which is preliminary data.</text>
</comment>
<name>A0ABT5ASQ8_9CYAN</name>
<feature type="coiled-coil region" evidence="1">
    <location>
        <begin position="310"/>
        <end position="358"/>
    </location>
</feature>
<feature type="transmembrane region" description="Helical" evidence="2">
    <location>
        <begin position="481"/>
        <end position="499"/>
    </location>
</feature>
<accession>A0ABT5ASQ8</accession>
<reference evidence="3 4" key="1">
    <citation type="submission" date="2023-01" db="EMBL/GenBank/DDBJ databases">
        <title>Genomes from the Australian National Cyanobacteria Reference Collection.</title>
        <authorList>
            <person name="Willis A."/>
            <person name="Lee E.M.F."/>
        </authorList>
    </citation>
    <scope>NUCLEOTIDE SEQUENCE [LARGE SCALE GENOMIC DNA]</scope>
    <source>
        <strain evidence="3 4">CS-1033</strain>
    </source>
</reference>
<evidence type="ECO:0000313" key="4">
    <source>
        <dbReference type="Proteomes" id="UP001212499"/>
    </source>
</evidence>
<keyword evidence="2" id="KW-0812">Transmembrane</keyword>
<dbReference type="Proteomes" id="UP001212499">
    <property type="component" value="Unassembled WGS sequence"/>
</dbReference>
<feature type="coiled-coil region" evidence="1">
    <location>
        <begin position="395"/>
        <end position="448"/>
    </location>
</feature>
<sequence length="505" mass="58160">MTNHKKRTDVEVAQQLLQLTEVIDNSLDRANAILEQAQQLQQLTEVINNSVERANRTLEQAQEVDQQVRTSRDQLIESQSNAREIGDQLSQKLQAGQIIETNIQQLEAKLSHKLEAAESFSHILDELTKAKRELEEIGVTSLVEQAILILEDVNNVRAESQKILLTTQNYLEQSQQIMQENLAISGENATRINEAISQIDRYYQNIDAQVSHNLEDLQSFGNILKELKEAKRELEEIGVTSLVEQAILILEDVNNVRAESQRILLTTQNYLEQSQQIKEDNLAIYAENATRINEAISQIDRYYQNIEPQLSQKLHDLQTLETNIRQLEAQVFHNLEYLQSFSNILHELREAKRELEEIGVTSIVEEARLILQDVNNVRAESEKIQQENLAIYAAIDRYNENIDDAKGILTQLESIKSEIDGIGGLDEIRNLLQQVDNTRVELTNSNDQLSLLQGEISQIQYLENYLQDFGRVRNHKQLRQFLRQELGFIGLIVYVLHLLTRNRKR</sequence>
<keyword evidence="2" id="KW-1133">Transmembrane helix</keyword>
<evidence type="ECO:0000256" key="2">
    <source>
        <dbReference type="SAM" id="Phobius"/>
    </source>
</evidence>
<keyword evidence="1" id="KW-0175">Coiled coil</keyword>
<feature type="coiled-coil region" evidence="1">
    <location>
        <begin position="23"/>
        <end position="64"/>
    </location>
</feature>
<organism evidence="3 4">
    <name type="scientific">Anabaenopsis arnoldii</name>
    <dbReference type="NCBI Taxonomy" id="2152938"/>
    <lineage>
        <taxon>Bacteria</taxon>
        <taxon>Bacillati</taxon>
        <taxon>Cyanobacteriota</taxon>
        <taxon>Cyanophyceae</taxon>
        <taxon>Nostocales</taxon>
        <taxon>Nodulariaceae</taxon>
        <taxon>Anabaenopsis</taxon>
    </lineage>
</organism>
<dbReference type="EMBL" id="JAQMUH010000106">
    <property type="protein sequence ID" value="MDB9539934.1"/>
    <property type="molecule type" value="Genomic_DNA"/>
</dbReference>
<keyword evidence="2" id="KW-0472">Membrane</keyword>
<gene>
    <name evidence="3" type="ORF">PN457_09720</name>
</gene>
<evidence type="ECO:0000256" key="1">
    <source>
        <dbReference type="SAM" id="Coils"/>
    </source>
</evidence>
<keyword evidence="4" id="KW-1185">Reference proteome</keyword>
<dbReference type="RefSeq" id="WP_271733014.1">
    <property type="nucleotide sequence ID" value="NZ_JANQDP010000108.1"/>
</dbReference>
<evidence type="ECO:0000313" key="3">
    <source>
        <dbReference type="EMBL" id="MDB9539934.1"/>
    </source>
</evidence>